<reference evidence="2" key="1">
    <citation type="journal article" date="2019" name="Syst. Appl. Microbiol.">
        <title>Flavobacterium circumlabens sp. nov. and Flavobacterium cupreum sp. nov., two psychrotrophic species isolated from Antarctic environmental samples.</title>
        <authorList>
            <person name="Kralova S."/>
            <person name="Busse H.-J."/>
            <person name="Svec P."/>
            <person name="Maslanova I."/>
            <person name="Stankova E."/>
            <person name="Bartak M."/>
            <person name="Sedlacek I."/>
        </authorList>
    </citation>
    <scope>NUCLEOTIDE SEQUENCE [LARGE SCALE GENOMIC DNA]</scope>
    <source>
        <strain evidence="2">CCM 8825</strain>
    </source>
</reference>
<evidence type="ECO:0000313" key="1">
    <source>
        <dbReference type="EMBL" id="RUT67586.1"/>
    </source>
</evidence>
<keyword evidence="2" id="KW-1185">Reference proteome</keyword>
<gene>
    <name evidence="1" type="ORF">D0817_25670</name>
</gene>
<sequence length="108" mass="12047">SELAVIIRDDTSVPVQIDGRSVTPVSAKVYDLRRKLWCKLFGLTDGALLPADSLFGVIDKPASNKTWKAIQKIAFDNALAYQNAFPYLPKIYGDFSSIWPTWSKKLGK</sequence>
<feature type="non-terminal residue" evidence="1">
    <location>
        <position position="1"/>
    </location>
</feature>
<organism evidence="1 2">
    <name type="scientific">Flavobacterium cupreum</name>
    <dbReference type="NCBI Taxonomy" id="2133766"/>
    <lineage>
        <taxon>Bacteria</taxon>
        <taxon>Pseudomonadati</taxon>
        <taxon>Bacteroidota</taxon>
        <taxon>Flavobacteriia</taxon>
        <taxon>Flavobacteriales</taxon>
        <taxon>Flavobacteriaceae</taxon>
        <taxon>Flavobacterium</taxon>
    </lineage>
</organism>
<feature type="non-terminal residue" evidence="1">
    <location>
        <position position="108"/>
    </location>
</feature>
<evidence type="ECO:0000313" key="2">
    <source>
        <dbReference type="Proteomes" id="UP000288102"/>
    </source>
</evidence>
<dbReference type="Proteomes" id="UP000288102">
    <property type="component" value="Unassembled WGS sequence"/>
</dbReference>
<dbReference type="AlphaFoldDB" id="A0A433ZZQ3"/>
<accession>A0A433ZZQ3</accession>
<proteinExistence type="predicted"/>
<protein>
    <submittedName>
        <fullName evidence="1">Phospholipase</fullName>
    </submittedName>
</protein>
<name>A0A433ZZQ3_9FLAO</name>
<dbReference type="EMBL" id="QWDM01000162">
    <property type="protein sequence ID" value="RUT67586.1"/>
    <property type="molecule type" value="Genomic_DNA"/>
</dbReference>
<comment type="caution">
    <text evidence="1">The sequence shown here is derived from an EMBL/GenBank/DDBJ whole genome shotgun (WGS) entry which is preliminary data.</text>
</comment>